<evidence type="ECO:0000256" key="2">
    <source>
        <dbReference type="ARBA" id="ARBA00010231"/>
    </source>
</evidence>
<dbReference type="InParanoid" id="J9DKL5"/>
<dbReference type="InterPro" id="IPR036900">
    <property type="entry name" value="A-D-PHexomutase_C_sf"/>
</dbReference>
<dbReference type="EMBL" id="AFBI03000045">
    <property type="protein sequence ID" value="EJW03125.1"/>
    <property type="molecule type" value="Genomic_DNA"/>
</dbReference>
<evidence type="ECO:0008006" key="12">
    <source>
        <dbReference type="Google" id="ProtNLM"/>
    </source>
</evidence>
<evidence type="ECO:0000313" key="11">
    <source>
        <dbReference type="Proteomes" id="UP000003163"/>
    </source>
</evidence>
<feature type="domain" description="Alpha-D-phosphohexomutase alpha/beta/alpha" evidence="7">
    <location>
        <begin position="50"/>
        <end position="89"/>
    </location>
</feature>
<dbReference type="InterPro" id="IPR005844">
    <property type="entry name" value="A-D-PHexomutase_a/b/a-I"/>
</dbReference>
<sequence>MEQKIKQILTKIPLSLQKPSQRMYFGTAGYRTCATKLLSTLCRSSLVACFRSKRLRKVVGVMVTASHNKSTDNGIKIIDSSGDYISTKYELYCDELVNCEDKNFVDTLIRIYNEIVYDEKNGNDNKNDEIFDGVVALGRDTRESGAGFINEISSVLSMFGCKVIDYEVVSTPQLHFLVRECNSTNAEACKSSYTQHLSKWYKCILENVGMRQMPVFVDTAHGVAEVIIKKLLPSLDGKHIDVINSEVPLSKEQLQIELSENEKICCKEFDRSEKIKNLKMNGLERPRMGFKANRGLLNLKCGADYIVTNNRPPQNLNISLSDVHRCVSFDGDADRLVYFITDPCFLVINGDRMNVFLVDIFYHLLYKLNLLPRNDKLKSREIIIGDENTKNGDYIDKRIFIPKFGAVFSHYSNSAAINAIRKKTDVVVANTGVKNFIREARKFDIGVYFEPNGHGSVYFSENFKNFLQSSIIGQTLCGEEFQCAQTLLALSNLFDPCVGDAIANFLALESLFDENTWEKMIKMYTELPTKLTTVKILNKHCIETEDEIKVKNPVQLGNKIDELCKKYNGRAFVRPSGTEDLVRVFSECETKENCDKLSGEISQAVYDLCGGIGDRPLF</sequence>
<dbReference type="SUPFAM" id="SSF55957">
    <property type="entry name" value="Phosphoglucomutase, C-terminal domain"/>
    <property type="match status" value="1"/>
</dbReference>
<dbReference type="FunCoup" id="J9DKL5">
    <property type="interactions" value="44"/>
</dbReference>
<reference evidence="11" key="2">
    <citation type="submission" date="2015-07" db="EMBL/GenBank/DDBJ databases">
        <title>Contrasting host-pathogen interactions and genome evolution in two generalist and specialist microsporidian pathogens of mosquitoes.</title>
        <authorList>
            <consortium name="The Broad Institute Genomics Platform"/>
            <consortium name="The Broad Institute Genome Sequencing Center for Infectious Disease"/>
            <person name="Cuomo C.A."/>
            <person name="Sanscrainte N.D."/>
            <person name="Goldberg J.M."/>
            <person name="Heiman D."/>
            <person name="Young S."/>
            <person name="Zeng Q."/>
            <person name="Becnel J.J."/>
            <person name="Birren B.W."/>
        </authorList>
    </citation>
    <scope>NUCLEOTIDE SEQUENCE [LARGE SCALE GENOMIC DNA]</scope>
    <source>
        <strain evidence="11">USNM 41457</strain>
    </source>
</reference>
<dbReference type="STRING" id="1003232.J9DKL5"/>
<dbReference type="OMA" id="WEAYATK"/>
<evidence type="ECO:0000259" key="7">
    <source>
        <dbReference type="Pfam" id="PF02878"/>
    </source>
</evidence>
<comment type="caution">
    <text evidence="10">The sequence shown here is derived from an EMBL/GenBank/DDBJ whole genome shotgun (WGS) entry which is preliminary data.</text>
</comment>
<evidence type="ECO:0000259" key="9">
    <source>
        <dbReference type="Pfam" id="PF21405"/>
    </source>
</evidence>
<evidence type="ECO:0000259" key="8">
    <source>
        <dbReference type="Pfam" id="PF21404"/>
    </source>
</evidence>
<dbReference type="InterPro" id="IPR016055">
    <property type="entry name" value="A-D-PHexomutase_a/b/a-I/II/III"/>
</dbReference>
<dbReference type="VEuPathDB" id="MicrosporidiaDB:EDEG_02496"/>
<dbReference type="GO" id="GO:0046872">
    <property type="term" value="F:metal ion binding"/>
    <property type="evidence" value="ECO:0007669"/>
    <property type="project" value="UniProtKB-KW"/>
</dbReference>
<organism evidence="10 11">
    <name type="scientific">Edhazardia aedis (strain USNM 41457)</name>
    <name type="common">Microsporidian parasite</name>
    <dbReference type="NCBI Taxonomy" id="1003232"/>
    <lineage>
        <taxon>Eukaryota</taxon>
        <taxon>Fungi</taxon>
        <taxon>Fungi incertae sedis</taxon>
        <taxon>Microsporidia</taxon>
        <taxon>Edhazardia</taxon>
    </lineage>
</organism>
<dbReference type="Pfam" id="PF21405">
    <property type="entry name" value="AMG1_II"/>
    <property type="match status" value="1"/>
</dbReference>
<comment type="cofactor">
    <cofactor evidence="1">
        <name>Mg(2+)</name>
        <dbReference type="ChEBI" id="CHEBI:18420"/>
    </cofactor>
</comment>
<dbReference type="Pfam" id="PF21404">
    <property type="entry name" value="AMG1_III"/>
    <property type="match status" value="1"/>
</dbReference>
<dbReference type="OrthoDB" id="1928at2759"/>
<reference evidence="10 11" key="1">
    <citation type="submission" date="2011-08" db="EMBL/GenBank/DDBJ databases">
        <authorList>
            <person name="Liu Z.J."/>
            <person name="Shi F.L."/>
            <person name="Lu J.Q."/>
            <person name="Li M."/>
            <person name="Wang Z.L."/>
        </authorList>
    </citation>
    <scope>NUCLEOTIDE SEQUENCE [LARGE SCALE GENOMIC DNA]</scope>
    <source>
        <strain evidence="10 11">USNM 41457</strain>
    </source>
</reference>
<dbReference type="InterPro" id="IPR005843">
    <property type="entry name" value="A-D-PHexomutase_C"/>
</dbReference>
<dbReference type="InterPro" id="IPR049022">
    <property type="entry name" value="AMG1_III"/>
</dbReference>
<comment type="similarity">
    <text evidence="2">Belongs to the phosphohexose mutase family.</text>
</comment>
<evidence type="ECO:0000256" key="3">
    <source>
        <dbReference type="ARBA" id="ARBA00022723"/>
    </source>
</evidence>
<dbReference type="GO" id="GO:0005975">
    <property type="term" value="P:carbohydrate metabolic process"/>
    <property type="evidence" value="ECO:0007669"/>
    <property type="project" value="InterPro"/>
</dbReference>
<dbReference type="SUPFAM" id="SSF53738">
    <property type="entry name" value="Phosphoglucomutase, first 3 domains"/>
    <property type="match status" value="2"/>
</dbReference>
<dbReference type="Gene3D" id="3.40.120.10">
    <property type="entry name" value="Alpha-D-Glucose-1,6-Bisphosphate, subunit A, domain 3"/>
    <property type="match status" value="2"/>
</dbReference>
<evidence type="ECO:0000256" key="1">
    <source>
        <dbReference type="ARBA" id="ARBA00001946"/>
    </source>
</evidence>
<dbReference type="AlphaFoldDB" id="J9DKL5"/>
<feature type="domain" description="Phosphoacetylglucosamine mutase AMG1" evidence="9">
    <location>
        <begin position="296"/>
        <end position="337"/>
    </location>
</feature>
<evidence type="ECO:0000256" key="5">
    <source>
        <dbReference type="ARBA" id="ARBA00023235"/>
    </source>
</evidence>
<dbReference type="GO" id="GO:0004610">
    <property type="term" value="F:phosphoacetylglucosamine mutase activity"/>
    <property type="evidence" value="ECO:0007669"/>
    <property type="project" value="TreeGrafter"/>
</dbReference>
<proteinExistence type="inferred from homology"/>
<protein>
    <recommendedName>
        <fullName evidence="12">Phosphoacetylglucosamine mutase</fullName>
    </recommendedName>
</protein>
<feature type="domain" description="Alpha-D-phosphohexomutase C-terminal" evidence="6">
    <location>
        <begin position="568"/>
        <end position="601"/>
    </location>
</feature>
<name>J9DKL5_EDHAE</name>
<dbReference type="InterPro" id="IPR049023">
    <property type="entry name" value="AMG1_II"/>
</dbReference>
<evidence type="ECO:0000313" key="10">
    <source>
        <dbReference type="EMBL" id="EJW03125.1"/>
    </source>
</evidence>
<dbReference type="Pfam" id="PF02878">
    <property type="entry name" value="PGM_PMM_I"/>
    <property type="match status" value="2"/>
</dbReference>
<dbReference type="Gene3D" id="3.30.310.50">
    <property type="entry name" value="Alpha-D-phosphohexomutase, C-terminal domain"/>
    <property type="match status" value="1"/>
</dbReference>
<evidence type="ECO:0000256" key="4">
    <source>
        <dbReference type="ARBA" id="ARBA00022842"/>
    </source>
</evidence>
<feature type="domain" description="Phosphoacetylglucosamine mutase AMG1" evidence="8">
    <location>
        <begin position="403"/>
        <end position="517"/>
    </location>
</feature>
<dbReference type="Proteomes" id="UP000003163">
    <property type="component" value="Unassembled WGS sequence"/>
</dbReference>
<dbReference type="Pfam" id="PF00408">
    <property type="entry name" value="PGM_PMM_IV"/>
    <property type="match status" value="1"/>
</dbReference>
<dbReference type="PANTHER" id="PTHR45955:SF1">
    <property type="entry name" value="PHOSPHOACETYLGLUCOSAMINE MUTASE"/>
    <property type="match status" value="1"/>
</dbReference>
<keyword evidence="4" id="KW-0460">Magnesium</keyword>
<keyword evidence="11" id="KW-1185">Reference proteome</keyword>
<evidence type="ECO:0000259" key="6">
    <source>
        <dbReference type="Pfam" id="PF00408"/>
    </source>
</evidence>
<keyword evidence="3" id="KW-0479">Metal-binding</keyword>
<dbReference type="GO" id="GO:0006048">
    <property type="term" value="P:UDP-N-acetylglucosamine biosynthetic process"/>
    <property type="evidence" value="ECO:0007669"/>
    <property type="project" value="TreeGrafter"/>
</dbReference>
<keyword evidence="5" id="KW-0413">Isomerase</keyword>
<feature type="domain" description="Alpha-D-phosphohexomutase alpha/beta/alpha" evidence="7">
    <location>
        <begin position="133"/>
        <end position="183"/>
    </location>
</feature>
<accession>J9DKL5</accession>
<dbReference type="HOGENOM" id="CLU_022890_1_0_1"/>
<gene>
    <name evidence="10" type="ORF">EDEG_02496</name>
</gene>
<dbReference type="PANTHER" id="PTHR45955">
    <property type="entry name" value="PHOSPHOACETYLGLUCOSAMINE MUTASE"/>
    <property type="match status" value="1"/>
</dbReference>